<dbReference type="PANTHER" id="PTHR24305">
    <property type="entry name" value="CYTOCHROME P450"/>
    <property type="match status" value="1"/>
</dbReference>
<evidence type="ECO:0000256" key="2">
    <source>
        <dbReference type="ARBA" id="ARBA00005179"/>
    </source>
</evidence>
<dbReference type="GO" id="GO:0004497">
    <property type="term" value="F:monooxygenase activity"/>
    <property type="evidence" value="ECO:0007669"/>
    <property type="project" value="UniProtKB-KW"/>
</dbReference>
<evidence type="ECO:0000256" key="7">
    <source>
        <dbReference type="ARBA" id="ARBA00023004"/>
    </source>
</evidence>
<reference evidence="11 12" key="1">
    <citation type="journal article" date="2014" name="PLoS Genet.">
        <title>Analysis of the Phlebiopsis gigantea genome, transcriptome and secretome provides insight into its pioneer colonization strategies of wood.</title>
        <authorList>
            <person name="Hori C."/>
            <person name="Ishida T."/>
            <person name="Igarashi K."/>
            <person name="Samejima M."/>
            <person name="Suzuki H."/>
            <person name="Master E."/>
            <person name="Ferreira P."/>
            <person name="Ruiz-Duenas F.J."/>
            <person name="Held B."/>
            <person name="Canessa P."/>
            <person name="Larrondo L.F."/>
            <person name="Schmoll M."/>
            <person name="Druzhinina I.S."/>
            <person name="Kubicek C.P."/>
            <person name="Gaskell J.A."/>
            <person name="Kersten P."/>
            <person name="St John F."/>
            <person name="Glasner J."/>
            <person name="Sabat G."/>
            <person name="Splinter BonDurant S."/>
            <person name="Syed K."/>
            <person name="Yadav J."/>
            <person name="Mgbeahuruike A.C."/>
            <person name="Kovalchuk A."/>
            <person name="Asiegbu F.O."/>
            <person name="Lackner G."/>
            <person name="Hoffmeister D."/>
            <person name="Rencoret J."/>
            <person name="Gutierrez A."/>
            <person name="Sun H."/>
            <person name="Lindquist E."/>
            <person name="Barry K."/>
            <person name="Riley R."/>
            <person name="Grigoriev I.V."/>
            <person name="Henrissat B."/>
            <person name="Kues U."/>
            <person name="Berka R.M."/>
            <person name="Martinez A.T."/>
            <person name="Covert S.F."/>
            <person name="Blanchette R.A."/>
            <person name="Cullen D."/>
        </authorList>
    </citation>
    <scope>NUCLEOTIDE SEQUENCE [LARGE SCALE GENOMIC DNA]</scope>
    <source>
        <strain evidence="11 12">11061_1 CR5-6</strain>
    </source>
</reference>
<comment type="similarity">
    <text evidence="3 10">Belongs to the cytochrome P450 family.</text>
</comment>
<evidence type="ECO:0000313" key="12">
    <source>
        <dbReference type="Proteomes" id="UP000053257"/>
    </source>
</evidence>
<evidence type="ECO:0000256" key="10">
    <source>
        <dbReference type="RuleBase" id="RU000461"/>
    </source>
</evidence>
<accession>A0A0C3NG91</accession>
<dbReference type="GO" id="GO:0005506">
    <property type="term" value="F:iron ion binding"/>
    <property type="evidence" value="ECO:0007669"/>
    <property type="project" value="InterPro"/>
</dbReference>
<dbReference type="InterPro" id="IPR017972">
    <property type="entry name" value="Cyt_P450_CS"/>
</dbReference>
<protein>
    <recommendedName>
        <fullName evidence="13">Cytochrome P450</fullName>
    </recommendedName>
</protein>
<keyword evidence="6 10" id="KW-0560">Oxidoreductase</keyword>
<dbReference type="EMBL" id="KN840601">
    <property type="protein sequence ID" value="KIP03759.1"/>
    <property type="molecule type" value="Genomic_DNA"/>
</dbReference>
<keyword evidence="7 9" id="KW-0408">Iron</keyword>
<dbReference type="InterPro" id="IPR050121">
    <property type="entry name" value="Cytochrome_P450_monoxygenase"/>
</dbReference>
<evidence type="ECO:0000256" key="6">
    <source>
        <dbReference type="ARBA" id="ARBA00023002"/>
    </source>
</evidence>
<dbReference type="AlphaFoldDB" id="A0A0C3NG91"/>
<dbReference type="InterPro" id="IPR002403">
    <property type="entry name" value="Cyt_P450_E_grp-IV"/>
</dbReference>
<dbReference type="Gene3D" id="1.10.630.10">
    <property type="entry name" value="Cytochrome P450"/>
    <property type="match status" value="1"/>
</dbReference>
<evidence type="ECO:0000256" key="1">
    <source>
        <dbReference type="ARBA" id="ARBA00001971"/>
    </source>
</evidence>
<dbReference type="SUPFAM" id="SSF48264">
    <property type="entry name" value="Cytochrome P450"/>
    <property type="match status" value="1"/>
</dbReference>
<dbReference type="STRING" id="745531.A0A0C3NG91"/>
<keyword evidence="4 9" id="KW-0349">Heme</keyword>
<dbReference type="InterPro" id="IPR036396">
    <property type="entry name" value="Cyt_P450_sf"/>
</dbReference>
<evidence type="ECO:0000256" key="5">
    <source>
        <dbReference type="ARBA" id="ARBA00022723"/>
    </source>
</evidence>
<keyword evidence="12" id="KW-1185">Reference proteome</keyword>
<gene>
    <name evidence="11" type="ORF">PHLGIDRAFT_77051</name>
</gene>
<feature type="binding site" description="axial binding residue" evidence="9">
    <location>
        <position position="143"/>
    </location>
    <ligand>
        <name>heme</name>
        <dbReference type="ChEBI" id="CHEBI:30413"/>
    </ligand>
    <ligandPart>
        <name>Fe</name>
        <dbReference type="ChEBI" id="CHEBI:18248"/>
    </ligandPart>
</feature>
<evidence type="ECO:0000256" key="9">
    <source>
        <dbReference type="PIRSR" id="PIRSR602403-1"/>
    </source>
</evidence>
<feature type="non-terminal residue" evidence="11">
    <location>
        <position position="1"/>
    </location>
</feature>
<dbReference type="PANTHER" id="PTHR24305:SF166">
    <property type="entry name" value="CYTOCHROME P450 12A4, MITOCHONDRIAL-RELATED"/>
    <property type="match status" value="1"/>
</dbReference>
<dbReference type="GO" id="GO:0020037">
    <property type="term" value="F:heme binding"/>
    <property type="evidence" value="ECO:0007669"/>
    <property type="project" value="InterPro"/>
</dbReference>
<dbReference type="OrthoDB" id="6692864at2759"/>
<proteinExistence type="inferred from homology"/>
<sequence length="211" mass="23553">SGSDNTSITMALIVYFLITEPHYYQRLRGEVSAAFPDPNGPLPQDELLKLPFLDAVITEALRLGSPYFLPRVVPQGGARIDERFIPEGTTVALAAYSQQVDPANFFPEPLNFRPERWLPNGLGPQTRANRGAIASFSFGPHACIAKAFAYQEMRHVLARLVLTMDIVPDEAFNARAFRDGILNMRTTILEKHLMVKVKRRPGVKIEGMCLD</sequence>
<name>A0A0C3NG91_PHLG1</name>
<dbReference type="PRINTS" id="PR00465">
    <property type="entry name" value="EP450IV"/>
</dbReference>
<dbReference type="Pfam" id="PF00067">
    <property type="entry name" value="p450"/>
    <property type="match status" value="1"/>
</dbReference>
<dbReference type="Proteomes" id="UP000053257">
    <property type="component" value="Unassembled WGS sequence"/>
</dbReference>
<keyword evidence="8 10" id="KW-0503">Monooxygenase</keyword>
<dbReference type="PROSITE" id="PS00086">
    <property type="entry name" value="CYTOCHROME_P450"/>
    <property type="match status" value="1"/>
</dbReference>
<dbReference type="GO" id="GO:0016705">
    <property type="term" value="F:oxidoreductase activity, acting on paired donors, with incorporation or reduction of molecular oxygen"/>
    <property type="evidence" value="ECO:0007669"/>
    <property type="project" value="InterPro"/>
</dbReference>
<evidence type="ECO:0000256" key="8">
    <source>
        <dbReference type="ARBA" id="ARBA00023033"/>
    </source>
</evidence>
<organism evidence="11 12">
    <name type="scientific">Phlebiopsis gigantea (strain 11061_1 CR5-6)</name>
    <name type="common">White-rot fungus</name>
    <name type="synonym">Peniophora gigantea</name>
    <dbReference type="NCBI Taxonomy" id="745531"/>
    <lineage>
        <taxon>Eukaryota</taxon>
        <taxon>Fungi</taxon>
        <taxon>Dikarya</taxon>
        <taxon>Basidiomycota</taxon>
        <taxon>Agaricomycotina</taxon>
        <taxon>Agaricomycetes</taxon>
        <taxon>Polyporales</taxon>
        <taxon>Phanerochaetaceae</taxon>
        <taxon>Phlebiopsis</taxon>
    </lineage>
</organism>
<evidence type="ECO:0000256" key="4">
    <source>
        <dbReference type="ARBA" id="ARBA00022617"/>
    </source>
</evidence>
<evidence type="ECO:0008006" key="13">
    <source>
        <dbReference type="Google" id="ProtNLM"/>
    </source>
</evidence>
<dbReference type="PRINTS" id="PR00385">
    <property type="entry name" value="P450"/>
</dbReference>
<comment type="pathway">
    <text evidence="2">Secondary metabolite biosynthesis.</text>
</comment>
<evidence type="ECO:0000313" key="11">
    <source>
        <dbReference type="EMBL" id="KIP03759.1"/>
    </source>
</evidence>
<dbReference type="HOGENOM" id="CLU_001570_14_7_1"/>
<dbReference type="InterPro" id="IPR001128">
    <property type="entry name" value="Cyt_P450"/>
</dbReference>
<keyword evidence="5 9" id="KW-0479">Metal-binding</keyword>
<evidence type="ECO:0000256" key="3">
    <source>
        <dbReference type="ARBA" id="ARBA00010617"/>
    </source>
</evidence>
<comment type="cofactor">
    <cofactor evidence="1 9">
        <name>heme</name>
        <dbReference type="ChEBI" id="CHEBI:30413"/>
    </cofactor>
</comment>